<name>A0A0J9XYT6_BRUMA</name>
<dbReference type="EMBL" id="LN856992">
    <property type="protein sequence ID" value="CDP97948.1"/>
    <property type="molecule type" value="Genomic_DNA"/>
</dbReference>
<organism evidence="1">
    <name type="scientific">Brugia malayi</name>
    <name type="common">Filarial nematode worm</name>
    <dbReference type="NCBI Taxonomy" id="6279"/>
    <lineage>
        <taxon>Eukaryota</taxon>
        <taxon>Metazoa</taxon>
        <taxon>Ecdysozoa</taxon>
        <taxon>Nematoda</taxon>
        <taxon>Chromadorea</taxon>
        <taxon>Rhabditida</taxon>
        <taxon>Spirurina</taxon>
        <taxon>Spiruromorpha</taxon>
        <taxon>Filarioidea</taxon>
        <taxon>Onchocercidae</taxon>
        <taxon>Brugia</taxon>
    </lineage>
</organism>
<protein>
    <submittedName>
        <fullName evidence="1">Bm1410, isoform b</fullName>
    </submittedName>
</protein>
<dbReference type="AlphaFoldDB" id="A0A0J9XYT6"/>
<evidence type="ECO:0000313" key="1">
    <source>
        <dbReference type="EMBL" id="CDP97948.1"/>
    </source>
</evidence>
<reference evidence="1" key="1">
    <citation type="journal article" date="2007" name="Science">
        <title>Draft genome of the filarial nematode parasite Brugia malayi.</title>
        <authorList>
            <person name="Ghedin E."/>
            <person name="Wang S."/>
            <person name="Spiro D."/>
            <person name="Caler E."/>
            <person name="Zhao Q."/>
            <person name="Crabtree J."/>
            <person name="Allen J.E."/>
            <person name="Delcher A.L."/>
            <person name="Guiliano D.B."/>
            <person name="Miranda-Saavedra D."/>
            <person name="Angiuoli S.V."/>
            <person name="Creasy T."/>
            <person name="Amedeo P."/>
            <person name="Haas B."/>
            <person name="El-Sayed N.M."/>
            <person name="Wortman J.R."/>
            <person name="Feldblyum T."/>
            <person name="Tallon L."/>
            <person name="Schatz M."/>
            <person name="Shumway M."/>
            <person name="Koo H."/>
            <person name="Salzberg S.L."/>
            <person name="Schobel S."/>
            <person name="Pertea M."/>
            <person name="Pop M."/>
            <person name="White O."/>
            <person name="Barton G.J."/>
            <person name="Carlow C.K."/>
            <person name="Crawford M.J."/>
            <person name="Daub J."/>
            <person name="Dimmic M.W."/>
            <person name="Estes C.F."/>
            <person name="Foster J.M."/>
            <person name="Ganatra M."/>
            <person name="Gregory W.F."/>
            <person name="Johnson N.M."/>
            <person name="Jin J."/>
            <person name="Komuniecki R."/>
            <person name="Korf I."/>
            <person name="Kumar S."/>
            <person name="Laney S."/>
            <person name="Li B.W."/>
            <person name="Li W."/>
            <person name="Lindblom T.H."/>
            <person name="Lustigman S."/>
            <person name="Ma D."/>
            <person name="Maina C.V."/>
            <person name="Martin D.M."/>
            <person name="McCarter J.P."/>
            <person name="McReynolds L."/>
            <person name="Mitreva M."/>
            <person name="Nutman T.B."/>
            <person name="Parkinson J."/>
            <person name="Peregrin-Alvarez J.M."/>
            <person name="Poole C."/>
            <person name="Ren Q."/>
            <person name="Saunders L."/>
            <person name="Sluder A.E."/>
            <person name="Smith K."/>
            <person name="Stanke M."/>
            <person name="Unnasch T.R."/>
            <person name="Ware J."/>
            <person name="Wei A.D."/>
            <person name="Weil G."/>
            <person name="Williams D.J."/>
            <person name="Zhang Y."/>
            <person name="Williams S.A."/>
            <person name="Fraser-Liggett C."/>
            <person name="Slatko B."/>
            <person name="Blaxter M.L."/>
            <person name="Scott A.L."/>
        </authorList>
    </citation>
    <scope>NUCLEOTIDE SEQUENCE</scope>
    <source>
        <strain evidence="1">FR3</strain>
    </source>
</reference>
<accession>A0A0J9XYT6</accession>
<reference evidence="1" key="2">
    <citation type="submission" date="2012-12" db="EMBL/GenBank/DDBJ databases">
        <authorList>
            <person name="Gao Y.W."/>
            <person name="Fan S.T."/>
            <person name="Sun H.T."/>
            <person name="Wang Z."/>
            <person name="Gao X.L."/>
            <person name="Li Y.G."/>
            <person name="Wang T.C."/>
            <person name="Zhang K."/>
            <person name="Xu W.W."/>
            <person name="Yu Z.J."/>
            <person name="Xia X.Z."/>
        </authorList>
    </citation>
    <scope>NUCLEOTIDE SEQUENCE</scope>
    <source>
        <strain evidence="1">FR3</strain>
    </source>
</reference>
<proteinExistence type="predicted"/>
<gene>
    <name evidence="1" type="primary">Bm1410</name>
    <name evidence="1" type="ORF">BM_Bm1410</name>
</gene>
<sequence length="48" mass="5448">MIIKEEGSVMEYKKHSEKIAAGVPNVESEKLKGVDEAKNEEISYFKFS</sequence>